<evidence type="ECO:0000313" key="1">
    <source>
        <dbReference type="EMBL" id="EKV06517.1"/>
    </source>
</evidence>
<proteinExistence type="predicted"/>
<dbReference type="InParanoid" id="K9FEC2"/>
<name>K9FEC2_PEND2</name>
<sequence length="169" mass="19126">MFHGWKGPFDPNYPLCGASTKVWRGSSGKKKRGDCSWTPTHSGLDGKWPSIAVEVAWTEPPGKLYKDMKFWLTQSSGNVNIVLAVRIYKRGRISIEHWKMGARTPITVQKIEITRNPAPNCEKIQGSMQLSFEDIHMRPKGPTDTDFVISHGDMQNLASQVWEAQDRNL</sequence>
<evidence type="ECO:0000313" key="2">
    <source>
        <dbReference type="Proteomes" id="UP000009882"/>
    </source>
</evidence>
<gene>
    <name evidence="1" type="ORF">PDIG_77140</name>
</gene>
<dbReference type="EMBL" id="AKCT01000285">
    <property type="protein sequence ID" value="EKV06517.1"/>
    <property type="molecule type" value="Genomic_DNA"/>
</dbReference>
<keyword evidence="2" id="KW-1185">Reference proteome</keyword>
<dbReference type="OrthoDB" id="76567at2759"/>
<reference evidence="2" key="1">
    <citation type="journal article" date="2012" name="BMC Genomics">
        <title>Genome sequence of the necrotrophic fungus Penicillium digitatum, the main postharvest pathogen of citrus.</title>
        <authorList>
            <person name="Marcet-Houben M."/>
            <person name="Ballester A.-R."/>
            <person name="de la Fuente B."/>
            <person name="Harries E."/>
            <person name="Marcos J.F."/>
            <person name="Gonzalez-Candelas L."/>
            <person name="Gabaldon T."/>
        </authorList>
    </citation>
    <scope>NUCLEOTIDE SEQUENCE [LARGE SCALE GENOMIC DNA]</scope>
    <source>
        <strain evidence="2">PHI26 / CECT 20796</strain>
    </source>
</reference>
<dbReference type="AlphaFoldDB" id="K9FEC2"/>
<dbReference type="HOGENOM" id="CLU_058490_5_0_1"/>
<dbReference type="Proteomes" id="UP000009882">
    <property type="component" value="Unassembled WGS sequence"/>
</dbReference>
<dbReference type="OMA" id="RISIEHW"/>
<protein>
    <submittedName>
        <fullName evidence="1">Uncharacterized protein</fullName>
    </submittedName>
</protein>
<organism evidence="1 2">
    <name type="scientific">Penicillium digitatum (strain PHI26 / CECT 20796)</name>
    <name type="common">Green mold</name>
    <dbReference type="NCBI Taxonomy" id="1170229"/>
    <lineage>
        <taxon>Eukaryota</taxon>
        <taxon>Fungi</taxon>
        <taxon>Dikarya</taxon>
        <taxon>Ascomycota</taxon>
        <taxon>Pezizomycotina</taxon>
        <taxon>Eurotiomycetes</taxon>
        <taxon>Eurotiomycetidae</taxon>
        <taxon>Eurotiales</taxon>
        <taxon>Aspergillaceae</taxon>
        <taxon>Penicillium</taxon>
    </lineage>
</organism>
<comment type="caution">
    <text evidence="1">The sequence shown here is derived from an EMBL/GenBank/DDBJ whole genome shotgun (WGS) entry which is preliminary data.</text>
</comment>
<accession>K9FEC2</accession>